<dbReference type="InterPro" id="IPR053157">
    <property type="entry name" value="Sterol_Uptake_Regulator"/>
</dbReference>
<dbReference type="SUPFAM" id="SSF57701">
    <property type="entry name" value="Zn2/Cys6 DNA-binding domain"/>
    <property type="match status" value="1"/>
</dbReference>
<dbReference type="GO" id="GO:0008270">
    <property type="term" value="F:zinc ion binding"/>
    <property type="evidence" value="ECO:0007669"/>
    <property type="project" value="InterPro"/>
</dbReference>
<dbReference type="Gene3D" id="4.10.240.10">
    <property type="entry name" value="Zn(2)-C6 fungal-type DNA-binding domain"/>
    <property type="match status" value="1"/>
</dbReference>
<feature type="region of interest" description="Disordered" evidence="2">
    <location>
        <begin position="73"/>
        <end position="120"/>
    </location>
</feature>
<feature type="region of interest" description="Disordered" evidence="2">
    <location>
        <begin position="1"/>
        <end position="46"/>
    </location>
</feature>
<feature type="compositionally biased region" description="Basic residues" evidence="2">
    <location>
        <begin position="29"/>
        <end position="38"/>
    </location>
</feature>
<evidence type="ECO:0000313" key="5">
    <source>
        <dbReference type="Proteomes" id="UP000696573"/>
    </source>
</evidence>
<dbReference type="EMBL" id="CABFNQ020000436">
    <property type="protein sequence ID" value="CAH0014602.1"/>
    <property type="molecule type" value="Genomic_DNA"/>
</dbReference>
<feature type="compositionally biased region" description="Pro residues" evidence="2">
    <location>
        <begin position="81"/>
        <end position="95"/>
    </location>
</feature>
<dbReference type="PANTHER" id="PTHR47784:SF4">
    <property type="entry name" value="ZN(II)2CYS6 TRANSCRIPTION FACTOR (EUROFUNG)"/>
    <property type="match status" value="1"/>
</dbReference>
<accession>A0A9N9YD15</accession>
<dbReference type="AlphaFoldDB" id="A0A9N9YD15"/>
<gene>
    <name evidence="4" type="ORF">CRHIZ90672A_00011605</name>
</gene>
<reference evidence="4" key="1">
    <citation type="submission" date="2021-10" db="EMBL/GenBank/DDBJ databases">
        <authorList>
            <person name="Piombo E."/>
        </authorList>
    </citation>
    <scope>NUCLEOTIDE SEQUENCE</scope>
</reference>
<dbReference type="InterPro" id="IPR036864">
    <property type="entry name" value="Zn2-C6_fun-type_DNA-bd_sf"/>
</dbReference>
<dbReference type="Proteomes" id="UP000696573">
    <property type="component" value="Unassembled WGS sequence"/>
</dbReference>
<evidence type="ECO:0000256" key="1">
    <source>
        <dbReference type="ARBA" id="ARBA00023242"/>
    </source>
</evidence>
<dbReference type="PROSITE" id="PS00463">
    <property type="entry name" value="ZN2_CY6_FUNGAL_1"/>
    <property type="match status" value="1"/>
</dbReference>
<keyword evidence="1" id="KW-0539">Nucleus</keyword>
<evidence type="ECO:0000259" key="3">
    <source>
        <dbReference type="PROSITE" id="PS50048"/>
    </source>
</evidence>
<dbReference type="SMART" id="SM00066">
    <property type="entry name" value="GAL4"/>
    <property type="match status" value="1"/>
</dbReference>
<dbReference type="Pfam" id="PF00172">
    <property type="entry name" value="Zn_clus"/>
    <property type="match status" value="1"/>
</dbReference>
<evidence type="ECO:0000256" key="2">
    <source>
        <dbReference type="SAM" id="MobiDB-lite"/>
    </source>
</evidence>
<dbReference type="OrthoDB" id="4937900at2759"/>
<name>A0A9N9YD15_9HYPO</name>
<dbReference type="GO" id="GO:0001228">
    <property type="term" value="F:DNA-binding transcription activator activity, RNA polymerase II-specific"/>
    <property type="evidence" value="ECO:0007669"/>
    <property type="project" value="TreeGrafter"/>
</dbReference>
<feature type="compositionally biased region" description="Polar residues" evidence="2">
    <location>
        <begin position="109"/>
        <end position="120"/>
    </location>
</feature>
<sequence length="428" mass="47996">MAERDSGGGTPDGGGDKSTPKSGGSSTTKQRRSHRKSRNGCAECKRRHMRCDEARPACRNCSMAERACSYPAPARARAGPSPVPVPEKRPQPPLPQQTRPPAQWPPQSLPSFNESFANTPASPSIPVSAFTPQHLMLLHHVETSMENEVLGDGQTTRVVDISIRHTVECPYLIDQLLAFAAIHKAHQQPESAAKYRHQATELQTRALAYFTKDTESPSSDDMLYAAPRFLFAALLGLHVLAETLAYNRSDFQEFIDRFIDCINLHKGIRTVVLPTWEMLLQSELLPILSLTTLQYPQEPCHGKECEPLRALLDASDLDSQSIDACQRAVQTLQWAFDLSGRLPRPDLPHAVTGFSVVVSVEFGDVLRRHRAEALIILAYYGVLVHRARKYWMFGDTGVFLIRDINKRLGSYWQEPMKWPLQVLEEEHD</sequence>
<proteinExistence type="predicted"/>
<comment type="caution">
    <text evidence="4">The sequence shown here is derived from an EMBL/GenBank/DDBJ whole genome shotgun (WGS) entry which is preliminary data.</text>
</comment>
<protein>
    <recommendedName>
        <fullName evidence="3">Zn(2)-C6 fungal-type domain-containing protein</fullName>
    </recommendedName>
</protein>
<dbReference type="InterPro" id="IPR001138">
    <property type="entry name" value="Zn2Cys6_DnaBD"/>
</dbReference>
<keyword evidence="5" id="KW-1185">Reference proteome</keyword>
<evidence type="ECO:0000313" key="4">
    <source>
        <dbReference type="EMBL" id="CAH0014602.1"/>
    </source>
</evidence>
<dbReference type="CDD" id="cd00067">
    <property type="entry name" value="GAL4"/>
    <property type="match status" value="1"/>
</dbReference>
<dbReference type="PROSITE" id="PS50048">
    <property type="entry name" value="ZN2_CY6_FUNGAL_2"/>
    <property type="match status" value="1"/>
</dbReference>
<organism evidence="4 5">
    <name type="scientific">Clonostachys rhizophaga</name>
    <dbReference type="NCBI Taxonomy" id="160324"/>
    <lineage>
        <taxon>Eukaryota</taxon>
        <taxon>Fungi</taxon>
        <taxon>Dikarya</taxon>
        <taxon>Ascomycota</taxon>
        <taxon>Pezizomycotina</taxon>
        <taxon>Sordariomycetes</taxon>
        <taxon>Hypocreomycetidae</taxon>
        <taxon>Hypocreales</taxon>
        <taxon>Bionectriaceae</taxon>
        <taxon>Clonostachys</taxon>
    </lineage>
</organism>
<feature type="domain" description="Zn(2)-C6 fungal-type" evidence="3">
    <location>
        <begin position="40"/>
        <end position="70"/>
    </location>
</feature>
<dbReference type="PANTHER" id="PTHR47784">
    <property type="entry name" value="STEROL UPTAKE CONTROL PROTEIN 2"/>
    <property type="match status" value="1"/>
</dbReference>